<dbReference type="PANTHER" id="PTHR45947">
    <property type="entry name" value="SULFOQUINOVOSYL TRANSFERASE SQD2"/>
    <property type="match status" value="1"/>
</dbReference>
<organism evidence="3 4">
    <name type="scientific">Candidatus Gottesmanbacteria bacterium RBG_16_37_8</name>
    <dbReference type="NCBI Taxonomy" id="1798371"/>
    <lineage>
        <taxon>Bacteria</taxon>
        <taxon>Candidatus Gottesmaniibacteriota</taxon>
    </lineage>
</organism>
<dbReference type="InterPro" id="IPR028098">
    <property type="entry name" value="Glyco_trans_4-like_N"/>
</dbReference>
<reference evidence="3 4" key="1">
    <citation type="journal article" date="2016" name="Nat. Commun.">
        <title>Thousands of microbial genomes shed light on interconnected biogeochemical processes in an aquifer system.</title>
        <authorList>
            <person name="Anantharaman K."/>
            <person name="Brown C.T."/>
            <person name="Hug L.A."/>
            <person name="Sharon I."/>
            <person name="Castelle C.J."/>
            <person name="Probst A.J."/>
            <person name="Thomas B.C."/>
            <person name="Singh A."/>
            <person name="Wilkins M.J."/>
            <person name="Karaoz U."/>
            <person name="Brodie E.L."/>
            <person name="Williams K.H."/>
            <person name="Hubbard S.S."/>
            <person name="Banfield J.F."/>
        </authorList>
    </citation>
    <scope>NUCLEOTIDE SEQUENCE [LARGE SCALE GENOMIC DNA]</scope>
</reference>
<dbReference type="AlphaFoldDB" id="A0A1F5YRS1"/>
<dbReference type="CDD" id="cd03801">
    <property type="entry name" value="GT4_PimA-like"/>
    <property type="match status" value="1"/>
</dbReference>
<evidence type="ECO:0000259" key="1">
    <source>
        <dbReference type="Pfam" id="PF00534"/>
    </source>
</evidence>
<evidence type="ECO:0000259" key="2">
    <source>
        <dbReference type="Pfam" id="PF13439"/>
    </source>
</evidence>
<feature type="domain" description="Glycosyltransferase subfamily 4-like N-terminal" evidence="2">
    <location>
        <begin position="11"/>
        <end position="191"/>
    </location>
</feature>
<evidence type="ECO:0000313" key="3">
    <source>
        <dbReference type="EMBL" id="OGG02908.1"/>
    </source>
</evidence>
<dbReference type="InterPro" id="IPR001296">
    <property type="entry name" value="Glyco_trans_1"/>
</dbReference>
<dbReference type="Gene3D" id="3.40.50.2000">
    <property type="entry name" value="Glycogen Phosphorylase B"/>
    <property type="match status" value="2"/>
</dbReference>
<dbReference type="Proteomes" id="UP000176665">
    <property type="component" value="Unassembled WGS sequence"/>
</dbReference>
<dbReference type="STRING" id="1798371.A2W14_00145"/>
<feature type="domain" description="Glycosyl transferase family 1" evidence="1">
    <location>
        <begin position="199"/>
        <end position="319"/>
    </location>
</feature>
<dbReference type="PANTHER" id="PTHR45947:SF3">
    <property type="entry name" value="SULFOQUINOVOSYL TRANSFERASE SQD2"/>
    <property type="match status" value="1"/>
</dbReference>
<proteinExistence type="predicted"/>
<dbReference type="Pfam" id="PF00534">
    <property type="entry name" value="Glycos_transf_1"/>
    <property type="match status" value="1"/>
</dbReference>
<name>A0A1F5YRS1_9BACT</name>
<dbReference type="InterPro" id="IPR050194">
    <property type="entry name" value="Glycosyltransferase_grp1"/>
</dbReference>
<gene>
    <name evidence="3" type="ORF">A2W14_00145</name>
</gene>
<dbReference type="GO" id="GO:0016757">
    <property type="term" value="F:glycosyltransferase activity"/>
    <property type="evidence" value="ECO:0007669"/>
    <property type="project" value="InterPro"/>
</dbReference>
<dbReference type="EMBL" id="MFJA01000046">
    <property type="protein sequence ID" value="OGG02908.1"/>
    <property type="molecule type" value="Genomic_DNA"/>
</dbReference>
<accession>A0A1F5YRS1</accession>
<evidence type="ECO:0000313" key="4">
    <source>
        <dbReference type="Proteomes" id="UP000176665"/>
    </source>
</evidence>
<dbReference type="SUPFAM" id="SSF53756">
    <property type="entry name" value="UDP-Glycosyltransferase/glycogen phosphorylase"/>
    <property type="match status" value="1"/>
</dbReference>
<dbReference type="Pfam" id="PF13439">
    <property type="entry name" value="Glyco_transf_4"/>
    <property type="match status" value="1"/>
</dbReference>
<comment type="caution">
    <text evidence="3">The sequence shown here is derived from an EMBL/GenBank/DDBJ whole genome shotgun (WGS) entry which is preliminary data.</text>
</comment>
<protein>
    <recommendedName>
        <fullName evidence="5">Glycosyl transferase family 1 domain-containing protein</fullName>
    </recommendedName>
</protein>
<evidence type="ECO:0008006" key="5">
    <source>
        <dbReference type="Google" id="ProtNLM"/>
    </source>
</evidence>
<sequence length="376" mass="43894">MKIAVVHNLRPGGAKRVLYEQVKILSKNHTLDIYTFKSSGDKYFPLKNLVRNYYEIDYNYPEHFPKSVLSIYRQLPKAYRKMAELINPGNYDLAYVFPCFLTQAPFVLRYLKIPSVYFCAEPKREFYEKIPRVSNNFTYKITYPFRYYLKKIDFDNMQKADLVLTLSKYNKQNIEKFYSKKSTVINMGVNTRIFYPINIQKENMILSVGNLTLLKGHDFVIKCISHLPKIKRSKLIIVGFGGNEEIYLTDLAKKLEVELEIINSPNDEMLNKLYNKASLLVFAAHREPFGLVVLEALAAGLKVLAVGEGGVPEILTKKSPENPVKRDEKVFSQVLEEELNKKDDKKSMMLRRHYVTVNWNWENSVKQLEKILVRFQ</sequence>